<dbReference type="InterPro" id="IPR027417">
    <property type="entry name" value="P-loop_NTPase"/>
</dbReference>
<keyword evidence="7" id="KW-0862">Zinc</keyword>
<keyword evidence="11" id="KW-0378">Hydrolase</keyword>
<keyword evidence="5" id="KW-0863">Zinc-finger</keyword>
<proteinExistence type="predicted"/>
<dbReference type="Gene3D" id="3.40.50.300">
    <property type="entry name" value="P-loop containing nucleotide triphosphate hydrolases"/>
    <property type="match status" value="2"/>
</dbReference>
<feature type="compositionally biased region" description="Acidic residues" evidence="9">
    <location>
        <begin position="365"/>
        <end position="377"/>
    </location>
</feature>
<name>A0A6A5X978_9PLEO</name>
<dbReference type="PANTHER" id="PTHR10887">
    <property type="entry name" value="DNA2/NAM7 HELICASE FAMILY"/>
    <property type="match status" value="1"/>
</dbReference>
<dbReference type="GeneID" id="54281396"/>
<evidence type="ECO:0000256" key="7">
    <source>
        <dbReference type="ARBA" id="ARBA00022833"/>
    </source>
</evidence>
<keyword evidence="8" id="KW-0391">Immunity</keyword>
<dbReference type="GO" id="GO:0016787">
    <property type="term" value="F:hydrolase activity"/>
    <property type="evidence" value="ECO:0007669"/>
    <property type="project" value="UniProtKB-KW"/>
</dbReference>
<keyword evidence="4" id="KW-0677">Repeat</keyword>
<dbReference type="Proteomes" id="UP000799778">
    <property type="component" value="Unassembled WGS sequence"/>
</dbReference>
<dbReference type="FunFam" id="3.40.50.300:FF:001660">
    <property type="entry name" value="NF-X1 finger and helicase protein, putative"/>
    <property type="match status" value="1"/>
</dbReference>
<dbReference type="InterPro" id="IPR045055">
    <property type="entry name" value="DNA2/NAM7-like"/>
</dbReference>
<dbReference type="OrthoDB" id="2423195at2759"/>
<evidence type="ECO:0000256" key="5">
    <source>
        <dbReference type="ARBA" id="ARBA00022771"/>
    </source>
</evidence>
<organism evidence="11 12">
    <name type="scientific">Aaosphaeria arxii CBS 175.79</name>
    <dbReference type="NCBI Taxonomy" id="1450172"/>
    <lineage>
        <taxon>Eukaryota</taxon>
        <taxon>Fungi</taxon>
        <taxon>Dikarya</taxon>
        <taxon>Ascomycota</taxon>
        <taxon>Pezizomycotina</taxon>
        <taxon>Dothideomycetes</taxon>
        <taxon>Pleosporomycetidae</taxon>
        <taxon>Pleosporales</taxon>
        <taxon>Pleosporales incertae sedis</taxon>
        <taxon>Aaosphaeria</taxon>
    </lineage>
</organism>
<dbReference type="GO" id="GO:0008270">
    <property type="term" value="F:zinc ion binding"/>
    <property type="evidence" value="ECO:0007669"/>
    <property type="project" value="UniProtKB-KW"/>
</dbReference>
<comment type="subcellular location">
    <subcellularLocation>
        <location evidence="1">Cytoplasm</location>
    </subcellularLocation>
</comment>
<dbReference type="InterPro" id="IPR041677">
    <property type="entry name" value="DNA2/NAM7_AAA_11"/>
</dbReference>
<dbReference type="GO" id="GO:0031048">
    <property type="term" value="P:regulatory ncRNA-mediated heterochromatin formation"/>
    <property type="evidence" value="ECO:0007669"/>
    <property type="project" value="TreeGrafter"/>
</dbReference>
<keyword evidence="6" id="KW-0067">ATP-binding</keyword>
<dbReference type="InterPro" id="IPR041679">
    <property type="entry name" value="DNA2/NAM7-like_C"/>
</dbReference>
<dbReference type="GO" id="GO:0002376">
    <property type="term" value="P:immune system process"/>
    <property type="evidence" value="ECO:0007669"/>
    <property type="project" value="UniProtKB-KW"/>
</dbReference>
<dbReference type="RefSeq" id="XP_033377785.1">
    <property type="nucleotide sequence ID" value="XM_033523999.1"/>
</dbReference>
<accession>A0A6A5X978</accession>
<dbReference type="CDD" id="cd06008">
    <property type="entry name" value="NF-X1-zinc-finger"/>
    <property type="match status" value="1"/>
</dbReference>
<dbReference type="CDD" id="cd17936">
    <property type="entry name" value="EEXXEc_NFX1"/>
    <property type="match status" value="1"/>
</dbReference>
<feature type="region of interest" description="Disordered" evidence="9">
    <location>
        <begin position="358"/>
        <end position="380"/>
    </location>
</feature>
<dbReference type="SMART" id="SM00438">
    <property type="entry name" value="ZnF_NFX"/>
    <property type="match status" value="3"/>
</dbReference>
<evidence type="ECO:0000256" key="8">
    <source>
        <dbReference type="ARBA" id="ARBA00022859"/>
    </source>
</evidence>
<evidence type="ECO:0000256" key="2">
    <source>
        <dbReference type="ARBA" id="ARBA00022490"/>
    </source>
</evidence>
<evidence type="ECO:0000313" key="12">
    <source>
        <dbReference type="Proteomes" id="UP000799778"/>
    </source>
</evidence>
<keyword evidence="6" id="KW-0547">Nucleotide-binding</keyword>
<keyword evidence="2" id="KW-0963">Cytoplasm</keyword>
<gene>
    <name evidence="11" type="ORF">BU24DRAFT_358553</name>
</gene>
<dbReference type="GO" id="GO:0005737">
    <property type="term" value="C:cytoplasm"/>
    <property type="evidence" value="ECO:0007669"/>
    <property type="project" value="UniProtKB-SubCell"/>
</dbReference>
<evidence type="ECO:0000256" key="3">
    <source>
        <dbReference type="ARBA" id="ARBA00022723"/>
    </source>
</evidence>
<dbReference type="Pfam" id="PF13087">
    <property type="entry name" value="AAA_12"/>
    <property type="match status" value="1"/>
</dbReference>
<reference evidence="11" key="1">
    <citation type="journal article" date="2020" name="Stud. Mycol.">
        <title>101 Dothideomycetes genomes: a test case for predicting lifestyles and emergence of pathogens.</title>
        <authorList>
            <person name="Haridas S."/>
            <person name="Albert R."/>
            <person name="Binder M."/>
            <person name="Bloem J."/>
            <person name="Labutti K."/>
            <person name="Salamov A."/>
            <person name="Andreopoulos B."/>
            <person name="Baker S."/>
            <person name="Barry K."/>
            <person name="Bills G."/>
            <person name="Bluhm B."/>
            <person name="Cannon C."/>
            <person name="Castanera R."/>
            <person name="Culley D."/>
            <person name="Daum C."/>
            <person name="Ezra D."/>
            <person name="Gonzalez J."/>
            <person name="Henrissat B."/>
            <person name="Kuo A."/>
            <person name="Liang C."/>
            <person name="Lipzen A."/>
            <person name="Lutzoni F."/>
            <person name="Magnuson J."/>
            <person name="Mondo S."/>
            <person name="Nolan M."/>
            <person name="Ohm R."/>
            <person name="Pangilinan J."/>
            <person name="Park H.-J."/>
            <person name="Ramirez L."/>
            <person name="Alfaro M."/>
            <person name="Sun H."/>
            <person name="Tritt A."/>
            <person name="Yoshinaga Y."/>
            <person name="Zwiers L.-H."/>
            <person name="Turgeon B."/>
            <person name="Goodwin S."/>
            <person name="Spatafora J."/>
            <person name="Crous P."/>
            <person name="Grigoriev I."/>
        </authorList>
    </citation>
    <scope>NUCLEOTIDE SEQUENCE</scope>
    <source>
        <strain evidence="11">CBS 175.79</strain>
    </source>
</reference>
<dbReference type="GO" id="GO:0004386">
    <property type="term" value="F:helicase activity"/>
    <property type="evidence" value="ECO:0007669"/>
    <property type="project" value="InterPro"/>
</dbReference>
<dbReference type="GO" id="GO:0031380">
    <property type="term" value="C:nuclear RNA-directed RNA polymerase complex"/>
    <property type="evidence" value="ECO:0007669"/>
    <property type="project" value="TreeGrafter"/>
</dbReference>
<sequence>MQSVIQCLASEGGTKRVLELIKEDFASASSRSTVDSILSLLKTITFPKVLTSGLLEKDLGTIYNVIYGPGGRYALQLFTFIGTQLGSIDGEELEPVVVAFAKLFEFNENASLVDGFKKCIKQFEEALTRMEADSHAETSTRKWLERAQTRLGLNKAPISDVTNLKRTHVPRAKYIVRQDPPGNLRSAGPRHNNDHEDVRHIQILPTFEEIMANIRPYLPTIDANDWHLPGITGLLDRQFRLYREDVVGPIRQAIKDQLHTRTQASRIQPSCSATRTVSYTNLAFERFFCNSWNGPVLTITFDQPADVRRFRSHLDRAAAWTRSGRLQKDNLVCILDPAGRVVFCTVAEIKDDTPKRISPWHHDLEEDFDDEDSDTDEIPAHQDLSNDQLRARLTIAPMERKDLETILGYFQGQAASRRLILVEFPKVLIASFQPTLQALQSMIQMGDVPFSGLIAPSMDSSSPVIVDTPLYARARDFRYDLNSICSNASSMHLSLREKFDLNALISNSTLDAKQAEALVHALSRCLAICQGPPGTGKSYTALQLMKVLLANTEATNSNIILVVTYTNHALDQNMENCLDNGIDKIIRMGSRSKSERLQELNLRSASSSRDSTHPEQRAKWSRLDELNHAAACVSSDINDFFSADNPETLKGYLCNVYNEHYTQIFGPDEDGFETIAYGTDFIFTAWKAGRFGSIVRHKSRSVDELLEDEVSVREMTSDERDALYEFWVKDCVCRRRYAIFSALDSFYESKKLYEQARSEADLRCLEEASVIGVTTSGLARNINLLKRLPIKTLLVEEAGEVLEAHTLAALLPSIEHAILIGDHLQLRPSVTNYDLSSESKLGKQYSLDMSLFERLVCPPDGIPGVRLPFSTLETQRRMHNSISELIRRTKYPRLEDAPNVFDYPEVVGMKRRLFWLDHDAIEDGANADEIASTSKSNKYEVELVACLVAHLLSQGEYKPQDIAVITPYLGQLFLLRARLSSEYELVLDGKDEKLLKEMNKDQVNILNKLAGSNKANTSPMKATLLHSLKAATVDNFQGEEAKVVIVSLVRNNRNRNCGFLRTPNRINVLLSRAKHGMYIIGNSGTSAGVPMWSDVLTILEEGGNLSKKLDLCCPRHPDTLIQVSTPEDFSRLAPQGGCDLPCDRRLSCGHKCLSKCHADFRHDNFFCSEPCTRLKKGCDHLCKKKCGENCGIRCEEKLENINFKLPCSHVLRTLQCWEYQDKESIKCHECVDKVVPGCKHVLRRKCTVDVGSDDFRCDHVCGGQLECGHNCKFLCYQCANTLVSFGEKHGQCQNTCLRPYTSCSHKCRENCHPGTPCPPCKSQCDVACSHSRCNQLCGEPCTPCSEETCASQCPHSRCTMPCAAPCNWLPCSKRCSKKLGCGHQCPSVCGEFCPVWCQKCAPESIKNTVVDFIEMRSYHEVDVDVDPVIIPTCGHPIIMSNLDSSLGMSSVYTMSDDGKVRGIKPSAPFSASDMKDLPGCPTCRGSLRGVNRYGRLVRRVLLDESTKRFISTAGDLLGPLIEEFHKAQQKLSTKSLWPRSTILPPEFKLEGDRNDQLSAIFHLFGKWNRYFKIRSVRQKIVECFSKLNKNETPFAKIWKLAEVSRRRTDKTDRIDMESSVCQVTFHVMALSLLIRCDVTITTDVFNELEKHRRGPLRMKIKADFKENRKECVALVEDALVAKDYERAVEGHVFFARYCALEIPHTTSPNQAKNLKDEGEKHLQLAEELCKTHGGKLSSLASEIEDARLGLNGGFFNQPVTSEERRSVLAAMAKEFGSTTGHWYTCANGHPFSIGECGRPMELARCPQCDAQIGGQEHITTAGVERATDLEMDFGRMAL</sequence>
<evidence type="ECO:0000256" key="6">
    <source>
        <dbReference type="ARBA" id="ARBA00022806"/>
    </source>
</evidence>
<dbReference type="InterPro" id="IPR046439">
    <property type="entry name" value="ZF_RZ_dom"/>
</dbReference>
<dbReference type="SUPFAM" id="SSF52540">
    <property type="entry name" value="P-loop containing nucleoside triphosphate hydrolases"/>
    <property type="match status" value="1"/>
</dbReference>
<protein>
    <submittedName>
        <fullName evidence="11">P-loop containing nucleoside triphosphate hydrolase protein</fullName>
    </submittedName>
</protein>
<dbReference type="CDD" id="cd18808">
    <property type="entry name" value="SF1_C_Upf1"/>
    <property type="match status" value="1"/>
</dbReference>
<dbReference type="Pfam" id="PF13086">
    <property type="entry name" value="AAA_11"/>
    <property type="match status" value="1"/>
</dbReference>
<keyword evidence="12" id="KW-1185">Reference proteome</keyword>
<feature type="region of interest" description="Disordered" evidence="9">
    <location>
        <begin position="597"/>
        <end position="616"/>
    </location>
</feature>
<dbReference type="Pfam" id="PF20173">
    <property type="entry name" value="ZnF_RZ-type"/>
    <property type="match status" value="1"/>
</dbReference>
<keyword evidence="3" id="KW-0479">Metal-binding</keyword>
<feature type="domain" description="RZ-type" evidence="10">
    <location>
        <begin position="1759"/>
        <end position="1836"/>
    </location>
</feature>
<evidence type="ECO:0000256" key="1">
    <source>
        <dbReference type="ARBA" id="ARBA00004496"/>
    </source>
</evidence>
<dbReference type="InterPro" id="IPR047187">
    <property type="entry name" value="SF1_C_Upf1"/>
</dbReference>
<dbReference type="PANTHER" id="PTHR10887:SF445">
    <property type="entry name" value="NFX1-TYPE ZINC FINGER-CONTAINING PROTEIN 1"/>
    <property type="match status" value="1"/>
</dbReference>
<evidence type="ECO:0000259" key="10">
    <source>
        <dbReference type="PROSITE" id="PS51981"/>
    </source>
</evidence>
<dbReference type="PROSITE" id="PS51981">
    <property type="entry name" value="ZF_RZ"/>
    <property type="match status" value="1"/>
</dbReference>
<evidence type="ECO:0000256" key="4">
    <source>
        <dbReference type="ARBA" id="ARBA00022737"/>
    </source>
</evidence>
<dbReference type="InterPro" id="IPR000967">
    <property type="entry name" value="Znf_NFX1"/>
</dbReference>
<evidence type="ECO:0000256" key="9">
    <source>
        <dbReference type="SAM" id="MobiDB-lite"/>
    </source>
</evidence>
<evidence type="ECO:0000313" key="11">
    <source>
        <dbReference type="EMBL" id="KAF2009446.1"/>
    </source>
</evidence>
<keyword evidence="6" id="KW-0347">Helicase</keyword>
<dbReference type="EMBL" id="ML978078">
    <property type="protein sequence ID" value="KAF2009446.1"/>
    <property type="molecule type" value="Genomic_DNA"/>
</dbReference>